<dbReference type="Proteomes" id="UP000654913">
    <property type="component" value="Chromosome 1"/>
</dbReference>
<feature type="compositionally biased region" description="Polar residues" evidence="1">
    <location>
        <begin position="25"/>
        <end position="35"/>
    </location>
</feature>
<feature type="compositionally biased region" description="Gly residues" evidence="1">
    <location>
        <begin position="88"/>
        <end position="100"/>
    </location>
</feature>
<sequence>MATQAIHNASRAFWSEVDALRGEQQAAQTTEQRVPQSYKKEPIAGVQGKGTVNDPYDAGNRDEQPEAPISKENTAPVTEPLSSITPGTGTGAGASSGTGTGTFQDKYRRGSDKATLVTSGIGPTNPTTEHPAPVSGMEHASALGAKSTQRDEDLTGSRSITDEPQPTIATSKPSASTSAGTAAAASTTGSTAAGGSSEQRSQPSTSQSATQDQKTPGDSSTTGASTSQSGAQGTEGTRGSTTTGTSVSQAQTQGKEGAGESSTTGTSASQGGNQGAGAQSADDVAAMAKKKGVSEETLRGPKVSAPRESYEKQKKFSTAGLKEGESTSKPEGKSTESGQKASDTKNASNGKDSGVHHHKSVKEKITGMLHHH</sequence>
<dbReference type="GeneID" id="64969300"/>
<feature type="compositionally biased region" description="Polar residues" evidence="1">
    <location>
        <begin position="71"/>
        <end position="86"/>
    </location>
</feature>
<evidence type="ECO:0000313" key="2">
    <source>
        <dbReference type="EMBL" id="BCS19295.1"/>
    </source>
</evidence>
<name>A0A7R7XDF9_9EURO</name>
<dbReference type="OrthoDB" id="5388207at2759"/>
<feature type="region of interest" description="Disordered" evidence="1">
    <location>
        <begin position="1"/>
        <end position="372"/>
    </location>
</feature>
<protein>
    <submittedName>
        <fullName evidence="2">Uncharacterized protein</fullName>
    </submittedName>
</protein>
<reference evidence="2" key="2">
    <citation type="submission" date="2021-02" db="EMBL/GenBank/DDBJ databases">
        <title>Aspergillus puulaauensis MK2 genome sequence.</title>
        <authorList>
            <person name="Futagami T."/>
            <person name="Mori K."/>
            <person name="Kadooka C."/>
            <person name="Tanaka T."/>
        </authorList>
    </citation>
    <scope>NUCLEOTIDE SEQUENCE</scope>
    <source>
        <strain evidence="2">MK2</strain>
    </source>
</reference>
<evidence type="ECO:0000313" key="3">
    <source>
        <dbReference type="Proteomes" id="UP000654913"/>
    </source>
</evidence>
<keyword evidence="3" id="KW-1185">Reference proteome</keyword>
<feature type="compositionally biased region" description="Basic and acidic residues" evidence="1">
    <location>
        <begin position="322"/>
        <end position="334"/>
    </location>
</feature>
<gene>
    <name evidence="2" type="ORF">APUU_12123S</name>
</gene>
<reference evidence="2" key="1">
    <citation type="submission" date="2021-01" db="EMBL/GenBank/DDBJ databases">
        <authorList>
            <consortium name="Aspergillus puulaauensis MK2 genome sequencing consortium"/>
            <person name="Kazuki M."/>
            <person name="Futagami T."/>
        </authorList>
    </citation>
    <scope>NUCLEOTIDE SEQUENCE</scope>
    <source>
        <strain evidence="2">MK2</strain>
    </source>
</reference>
<dbReference type="KEGG" id="apuu:APUU_12123S"/>
<feature type="compositionally biased region" description="Polar residues" evidence="1">
    <location>
        <begin position="116"/>
        <end position="128"/>
    </location>
</feature>
<evidence type="ECO:0000256" key="1">
    <source>
        <dbReference type="SAM" id="MobiDB-lite"/>
    </source>
</evidence>
<dbReference type="RefSeq" id="XP_041551489.1">
    <property type="nucleotide sequence ID" value="XM_041698290.1"/>
</dbReference>
<feature type="compositionally biased region" description="Low complexity" evidence="1">
    <location>
        <begin position="219"/>
        <end position="281"/>
    </location>
</feature>
<proteinExistence type="predicted"/>
<feature type="compositionally biased region" description="Polar residues" evidence="1">
    <location>
        <begin position="156"/>
        <end position="173"/>
    </location>
</feature>
<feature type="compositionally biased region" description="Polar residues" evidence="1">
    <location>
        <begin position="198"/>
        <end position="218"/>
    </location>
</feature>
<dbReference type="EMBL" id="AP024443">
    <property type="protein sequence ID" value="BCS19295.1"/>
    <property type="molecule type" value="Genomic_DNA"/>
</dbReference>
<accession>A0A7R7XDF9</accession>
<feature type="compositionally biased region" description="Polar residues" evidence="1">
    <location>
        <begin position="335"/>
        <end position="351"/>
    </location>
</feature>
<dbReference type="AlphaFoldDB" id="A0A7R7XDF9"/>
<feature type="compositionally biased region" description="Low complexity" evidence="1">
    <location>
        <begin position="174"/>
        <end position="197"/>
    </location>
</feature>
<organism evidence="2 3">
    <name type="scientific">Aspergillus puulaauensis</name>
    <dbReference type="NCBI Taxonomy" id="1220207"/>
    <lineage>
        <taxon>Eukaryota</taxon>
        <taxon>Fungi</taxon>
        <taxon>Dikarya</taxon>
        <taxon>Ascomycota</taxon>
        <taxon>Pezizomycotina</taxon>
        <taxon>Eurotiomycetes</taxon>
        <taxon>Eurotiomycetidae</taxon>
        <taxon>Eurotiales</taxon>
        <taxon>Aspergillaceae</taxon>
        <taxon>Aspergillus</taxon>
    </lineage>
</organism>